<name>A0A814B394_9BILA</name>
<evidence type="ECO:0000256" key="1">
    <source>
        <dbReference type="SAM" id="Coils"/>
    </source>
</evidence>
<keyword evidence="1" id="KW-0175">Coiled coil</keyword>
<gene>
    <name evidence="2" type="ORF">OXX778_LOCUS12461</name>
</gene>
<dbReference type="EMBL" id="CAJNOC010002261">
    <property type="protein sequence ID" value="CAF0922503.1"/>
    <property type="molecule type" value="Genomic_DNA"/>
</dbReference>
<dbReference type="Proteomes" id="UP000663879">
    <property type="component" value="Unassembled WGS sequence"/>
</dbReference>
<sequence length="190" mass="22207">MSNQAEIIKSLTKRITDLEASYDKLLKENTSLTNKVAELEKKEKTDACSPSKKLFSDLFKRNKTDKNVTETNIINAIRIERSEEEKKCKNVRFKRKETTTESTPLLIELNEEKSRIDILKRSKNLKDNETYNKVYITPDLTFAQRELNKKLVEKRNELNSKNDANKTGYRYGIRDYNVVKIKVVSQHNSD</sequence>
<comment type="caution">
    <text evidence="2">The sequence shown here is derived from an EMBL/GenBank/DDBJ whole genome shotgun (WGS) entry which is preliminary data.</text>
</comment>
<evidence type="ECO:0000313" key="2">
    <source>
        <dbReference type="EMBL" id="CAF0922503.1"/>
    </source>
</evidence>
<accession>A0A814B394</accession>
<evidence type="ECO:0000313" key="3">
    <source>
        <dbReference type="Proteomes" id="UP000663879"/>
    </source>
</evidence>
<dbReference type="AlphaFoldDB" id="A0A814B394"/>
<dbReference type="OrthoDB" id="6738932at2759"/>
<organism evidence="2 3">
    <name type="scientific">Brachionus calyciflorus</name>
    <dbReference type="NCBI Taxonomy" id="104777"/>
    <lineage>
        <taxon>Eukaryota</taxon>
        <taxon>Metazoa</taxon>
        <taxon>Spiralia</taxon>
        <taxon>Gnathifera</taxon>
        <taxon>Rotifera</taxon>
        <taxon>Eurotatoria</taxon>
        <taxon>Monogononta</taxon>
        <taxon>Pseudotrocha</taxon>
        <taxon>Ploima</taxon>
        <taxon>Brachionidae</taxon>
        <taxon>Brachionus</taxon>
    </lineage>
</organism>
<reference evidence="2" key="1">
    <citation type="submission" date="2021-02" db="EMBL/GenBank/DDBJ databases">
        <authorList>
            <person name="Nowell W R."/>
        </authorList>
    </citation>
    <scope>NUCLEOTIDE SEQUENCE</scope>
    <source>
        <strain evidence="2">Ploen Becks lab</strain>
    </source>
</reference>
<feature type="coiled-coil region" evidence="1">
    <location>
        <begin position="8"/>
        <end position="42"/>
    </location>
</feature>
<keyword evidence="3" id="KW-1185">Reference proteome</keyword>
<protein>
    <submittedName>
        <fullName evidence="2">Uncharacterized protein</fullName>
    </submittedName>
</protein>
<proteinExistence type="predicted"/>